<dbReference type="EMBL" id="SRJD01000001">
    <property type="protein sequence ID" value="TGB00103.1"/>
    <property type="molecule type" value="Genomic_DNA"/>
</dbReference>
<dbReference type="OrthoDB" id="9815002at2"/>
<sequence>MALDPGTLSKLISMNAMDSFQNQSDLLSSSTASGSNFSDLLSLLMLMMQRDTGINSGLPNSGSSATPSGTTGNSTADSDALLWQQMASASPLSLASGVNGTLPATVDTSSDLENAGSDKISDYSKIINEMSQKYSVNPRLIESVISAESGGNSAAVSPAGALGLMQLMPGTAAALGVTDALDPAQNIEGGTKYLRQLIDKYDGSIPLALAAYNAGSGSVAKYGGIPPFPETQTYVRNILGKLQKYSI</sequence>
<evidence type="ECO:0000313" key="4">
    <source>
        <dbReference type="Proteomes" id="UP000298347"/>
    </source>
</evidence>
<feature type="domain" description="Transglycosylase SLT" evidence="2">
    <location>
        <begin position="126"/>
        <end position="227"/>
    </location>
</feature>
<organism evidence="3 4">
    <name type="scientific">Sporolactobacillus shoreae</name>
    <dbReference type="NCBI Taxonomy" id="1465501"/>
    <lineage>
        <taxon>Bacteria</taxon>
        <taxon>Bacillati</taxon>
        <taxon>Bacillota</taxon>
        <taxon>Bacilli</taxon>
        <taxon>Bacillales</taxon>
        <taxon>Sporolactobacillaceae</taxon>
        <taxon>Sporolactobacillus</taxon>
    </lineage>
</organism>
<dbReference type="InterPro" id="IPR008258">
    <property type="entry name" value="Transglycosylase_SLT_dom_1"/>
</dbReference>
<dbReference type="InterPro" id="IPR023346">
    <property type="entry name" value="Lysozyme-like_dom_sf"/>
</dbReference>
<gene>
    <name evidence="3" type="ORF">E4665_00010</name>
</gene>
<dbReference type="PANTHER" id="PTHR37423:SF2">
    <property type="entry name" value="MEMBRANE-BOUND LYTIC MUREIN TRANSGLYCOSYLASE C"/>
    <property type="match status" value="1"/>
</dbReference>
<proteinExistence type="predicted"/>
<dbReference type="PANTHER" id="PTHR37423">
    <property type="entry name" value="SOLUBLE LYTIC MUREIN TRANSGLYCOSYLASE-RELATED"/>
    <property type="match status" value="1"/>
</dbReference>
<protein>
    <submittedName>
        <fullName evidence="3">Lytic transglycosylase domain-containing protein</fullName>
    </submittedName>
</protein>
<dbReference type="Proteomes" id="UP000298347">
    <property type="component" value="Unassembled WGS sequence"/>
</dbReference>
<feature type="compositionally biased region" description="Low complexity" evidence="1">
    <location>
        <begin position="59"/>
        <end position="76"/>
    </location>
</feature>
<dbReference type="SUPFAM" id="SSF53955">
    <property type="entry name" value="Lysozyme-like"/>
    <property type="match status" value="1"/>
</dbReference>
<reference evidence="3 4" key="1">
    <citation type="journal article" date="2015" name="Int. J. Syst. Evol. Microbiol.">
        <title>Sporolactobacillus shoreae sp. nov. and Sporolactobacillus spathodeae sp. nov., two spore-forming lactic acid bacteria isolated from tree barks in Thailand.</title>
        <authorList>
            <person name="Thamacharoensuk T."/>
            <person name="Kitahara M."/>
            <person name="Ohkuma M."/>
            <person name="Thongchul N."/>
            <person name="Tanasupawat S."/>
        </authorList>
    </citation>
    <scope>NUCLEOTIDE SEQUENCE [LARGE SCALE GENOMIC DNA]</scope>
    <source>
        <strain evidence="3 4">BK92</strain>
    </source>
</reference>
<dbReference type="AlphaFoldDB" id="A0A4Z0GRT8"/>
<comment type="caution">
    <text evidence="3">The sequence shown here is derived from an EMBL/GenBank/DDBJ whole genome shotgun (WGS) entry which is preliminary data.</text>
</comment>
<evidence type="ECO:0000259" key="2">
    <source>
        <dbReference type="Pfam" id="PF01464"/>
    </source>
</evidence>
<keyword evidence="4" id="KW-1185">Reference proteome</keyword>
<dbReference type="CDD" id="cd00254">
    <property type="entry name" value="LT-like"/>
    <property type="match status" value="1"/>
</dbReference>
<dbReference type="Pfam" id="PF01464">
    <property type="entry name" value="SLT"/>
    <property type="match status" value="1"/>
</dbReference>
<evidence type="ECO:0000313" key="3">
    <source>
        <dbReference type="EMBL" id="TGB00103.1"/>
    </source>
</evidence>
<dbReference type="Gene3D" id="1.10.530.10">
    <property type="match status" value="1"/>
</dbReference>
<dbReference type="RefSeq" id="WP_135346749.1">
    <property type="nucleotide sequence ID" value="NZ_SRJD01000001.1"/>
</dbReference>
<name>A0A4Z0GRT8_9BACL</name>
<evidence type="ECO:0000256" key="1">
    <source>
        <dbReference type="SAM" id="MobiDB-lite"/>
    </source>
</evidence>
<accession>A0A4Z0GRT8</accession>
<feature type="region of interest" description="Disordered" evidence="1">
    <location>
        <begin position="55"/>
        <end position="76"/>
    </location>
</feature>